<organism evidence="2 3">
    <name type="scientific">Heterorhabditis bacteriophora</name>
    <name type="common">Entomopathogenic nematode worm</name>
    <dbReference type="NCBI Taxonomy" id="37862"/>
    <lineage>
        <taxon>Eukaryota</taxon>
        <taxon>Metazoa</taxon>
        <taxon>Ecdysozoa</taxon>
        <taxon>Nematoda</taxon>
        <taxon>Chromadorea</taxon>
        <taxon>Rhabditida</taxon>
        <taxon>Rhabditina</taxon>
        <taxon>Rhabditomorpha</taxon>
        <taxon>Strongyloidea</taxon>
        <taxon>Heterorhabditidae</taxon>
        <taxon>Heterorhabditis</taxon>
    </lineage>
</organism>
<dbReference type="PANTHER" id="PTHR46121:SF3">
    <property type="entry name" value="STEROIDOGENIC ACUTE REGULATORY-LIKE PROTEIN 1"/>
    <property type="match status" value="1"/>
</dbReference>
<dbReference type="SUPFAM" id="SSF55961">
    <property type="entry name" value="Bet v1-like"/>
    <property type="match status" value="1"/>
</dbReference>
<feature type="domain" description="START" evidence="1">
    <location>
        <begin position="42"/>
        <end position="122"/>
    </location>
</feature>
<evidence type="ECO:0000313" key="2">
    <source>
        <dbReference type="Proteomes" id="UP000095283"/>
    </source>
</evidence>
<proteinExistence type="predicted"/>
<dbReference type="GO" id="GO:0099044">
    <property type="term" value="P:vesicle tethering to endoplasmic reticulum"/>
    <property type="evidence" value="ECO:0007669"/>
    <property type="project" value="TreeGrafter"/>
</dbReference>
<dbReference type="GO" id="GO:0005765">
    <property type="term" value="C:lysosomal membrane"/>
    <property type="evidence" value="ECO:0007669"/>
    <property type="project" value="TreeGrafter"/>
</dbReference>
<sequence>MSATVELLGVQDETTDSQYASGLRNTAAAFVEALKIYDDARRADRKDWKMKSEHKGDKCFNKHFPVGKVYYLKKEFSLDMETLFRHHWDEIEKTHEWNPNVQSVNRVATISEHADILHYYNNCRFFFSMLKRFNVNMCNHEFVIYSSHITDT</sequence>
<name>A0A1I7WU95_HETBA</name>
<evidence type="ECO:0000259" key="1">
    <source>
        <dbReference type="Pfam" id="PF01852"/>
    </source>
</evidence>
<evidence type="ECO:0000313" key="3">
    <source>
        <dbReference type="WBParaSite" id="Hba_08761"/>
    </source>
</evidence>
<dbReference type="Proteomes" id="UP000095283">
    <property type="component" value="Unplaced"/>
</dbReference>
<dbReference type="AlphaFoldDB" id="A0A1I7WU95"/>
<dbReference type="InterPro" id="IPR002913">
    <property type="entry name" value="START_lipid-bd_dom"/>
</dbReference>
<dbReference type="GO" id="GO:0031902">
    <property type="term" value="C:late endosome membrane"/>
    <property type="evidence" value="ECO:0007669"/>
    <property type="project" value="TreeGrafter"/>
</dbReference>
<keyword evidence="2" id="KW-1185">Reference proteome</keyword>
<dbReference type="InterPro" id="IPR051869">
    <property type="entry name" value="STARD3"/>
</dbReference>
<dbReference type="Gene3D" id="3.30.530.20">
    <property type="match status" value="1"/>
</dbReference>
<dbReference type="Pfam" id="PF01852">
    <property type="entry name" value="START"/>
    <property type="match status" value="1"/>
</dbReference>
<dbReference type="GO" id="GO:0008289">
    <property type="term" value="F:lipid binding"/>
    <property type="evidence" value="ECO:0007669"/>
    <property type="project" value="InterPro"/>
</dbReference>
<dbReference type="WBParaSite" id="Hba_08761">
    <property type="protein sequence ID" value="Hba_08761"/>
    <property type="gene ID" value="Hba_08761"/>
</dbReference>
<accession>A0A1I7WU95</accession>
<dbReference type="PANTHER" id="PTHR46121">
    <property type="entry name" value="STEROIDOGENIC ACUTE REGULATORY PROTEIN-LIKE"/>
    <property type="match status" value="1"/>
</dbReference>
<protein>
    <submittedName>
        <fullName evidence="3">START domain-containing protein</fullName>
    </submittedName>
</protein>
<dbReference type="GO" id="GO:0005789">
    <property type="term" value="C:endoplasmic reticulum membrane"/>
    <property type="evidence" value="ECO:0007669"/>
    <property type="project" value="TreeGrafter"/>
</dbReference>
<dbReference type="GO" id="GO:0140284">
    <property type="term" value="C:endoplasmic reticulum-endosome membrane contact site"/>
    <property type="evidence" value="ECO:0007669"/>
    <property type="project" value="TreeGrafter"/>
</dbReference>
<reference evidence="3" key="1">
    <citation type="submission" date="2016-11" db="UniProtKB">
        <authorList>
            <consortium name="WormBaseParasite"/>
        </authorList>
    </citation>
    <scope>IDENTIFICATION</scope>
</reference>
<dbReference type="InterPro" id="IPR023393">
    <property type="entry name" value="START-like_dom_sf"/>
</dbReference>